<comment type="caution">
    <text evidence="6">The sequence shown here is derived from an EMBL/GenBank/DDBJ whole genome shotgun (WGS) entry which is preliminary data.</text>
</comment>
<dbReference type="InterPro" id="IPR054129">
    <property type="entry name" value="DesT_TetR_C"/>
</dbReference>
<evidence type="ECO:0000259" key="5">
    <source>
        <dbReference type="PROSITE" id="PS50977"/>
    </source>
</evidence>
<evidence type="ECO:0000313" key="6">
    <source>
        <dbReference type="EMBL" id="TDD62363.1"/>
    </source>
</evidence>
<protein>
    <submittedName>
        <fullName evidence="6">TetR/AcrR family transcriptional regulator</fullName>
    </submittedName>
</protein>
<evidence type="ECO:0000256" key="4">
    <source>
        <dbReference type="PROSITE-ProRule" id="PRU00335"/>
    </source>
</evidence>
<dbReference type="SUPFAM" id="SSF46689">
    <property type="entry name" value="Homeodomain-like"/>
    <property type="match status" value="1"/>
</dbReference>
<evidence type="ECO:0000256" key="2">
    <source>
        <dbReference type="ARBA" id="ARBA00023125"/>
    </source>
</evidence>
<dbReference type="GO" id="GO:0003700">
    <property type="term" value="F:DNA-binding transcription factor activity"/>
    <property type="evidence" value="ECO:0007669"/>
    <property type="project" value="TreeGrafter"/>
</dbReference>
<proteinExistence type="predicted"/>
<keyword evidence="3" id="KW-0804">Transcription</keyword>
<dbReference type="PANTHER" id="PTHR30055">
    <property type="entry name" value="HTH-TYPE TRANSCRIPTIONAL REGULATOR RUTR"/>
    <property type="match status" value="1"/>
</dbReference>
<keyword evidence="2 4" id="KW-0238">DNA-binding</keyword>
<dbReference type="Proteomes" id="UP000295124">
    <property type="component" value="Unassembled WGS sequence"/>
</dbReference>
<dbReference type="GO" id="GO:0000976">
    <property type="term" value="F:transcription cis-regulatory region binding"/>
    <property type="evidence" value="ECO:0007669"/>
    <property type="project" value="TreeGrafter"/>
</dbReference>
<dbReference type="PANTHER" id="PTHR30055:SF174">
    <property type="entry name" value="TRANSCRIPTIONAL REGULATORY PROTEIN (PROBABLY TETR-FAMILY)-RELATED"/>
    <property type="match status" value="1"/>
</dbReference>
<dbReference type="OrthoDB" id="8479950at2"/>
<accession>A0A4R4ZTF6</accession>
<evidence type="ECO:0000313" key="7">
    <source>
        <dbReference type="Proteomes" id="UP000295124"/>
    </source>
</evidence>
<name>A0A4R4ZTF6_9ACTN</name>
<dbReference type="EMBL" id="SMKX01000007">
    <property type="protein sequence ID" value="TDD62363.1"/>
    <property type="molecule type" value="Genomic_DNA"/>
</dbReference>
<keyword evidence="1" id="KW-0805">Transcription regulation</keyword>
<dbReference type="Pfam" id="PF00440">
    <property type="entry name" value="TetR_N"/>
    <property type="match status" value="1"/>
</dbReference>
<dbReference type="InterPro" id="IPR001647">
    <property type="entry name" value="HTH_TetR"/>
</dbReference>
<gene>
    <name evidence="6" type="ORF">E1263_04195</name>
</gene>
<feature type="DNA-binding region" description="H-T-H motif" evidence="4">
    <location>
        <begin position="35"/>
        <end position="54"/>
    </location>
</feature>
<keyword evidence="7" id="KW-1185">Reference proteome</keyword>
<feature type="domain" description="HTH tetR-type" evidence="5">
    <location>
        <begin position="12"/>
        <end position="72"/>
    </location>
</feature>
<evidence type="ECO:0000256" key="3">
    <source>
        <dbReference type="ARBA" id="ARBA00023163"/>
    </source>
</evidence>
<dbReference type="Pfam" id="PF21943">
    <property type="entry name" value="TetR_C_46"/>
    <property type="match status" value="1"/>
</dbReference>
<organism evidence="6 7">
    <name type="scientific">Kribbella antibiotica</name>
    <dbReference type="NCBI Taxonomy" id="190195"/>
    <lineage>
        <taxon>Bacteria</taxon>
        <taxon>Bacillati</taxon>
        <taxon>Actinomycetota</taxon>
        <taxon>Actinomycetes</taxon>
        <taxon>Propionibacteriales</taxon>
        <taxon>Kribbellaceae</taxon>
        <taxon>Kribbella</taxon>
    </lineage>
</organism>
<dbReference type="InterPro" id="IPR009057">
    <property type="entry name" value="Homeodomain-like_sf"/>
</dbReference>
<evidence type="ECO:0000256" key="1">
    <source>
        <dbReference type="ARBA" id="ARBA00023015"/>
    </source>
</evidence>
<dbReference type="AlphaFoldDB" id="A0A4R4ZTF6"/>
<dbReference type="Gene3D" id="1.10.357.10">
    <property type="entry name" value="Tetracycline Repressor, domain 2"/>
    <property type="match status" value="1"/>
</dbReference>
<dbReference type="InterPro" id="IPR050109">
    <property type="entry name" value="HTH-type_TetR-like_transc_reg"/>
</dbReference>
<dbReference type="PROSITE" id="PS50977">
    <property type="entry name" value="HTH_TETR_2"/>
    <property type="match status" value="1"/>
</dbReference>
<sequence>MLNSVDNRLTAEDRKKQLVKIGLMMLRDQPIHELSIDAIAGQAGISRSLLFHYFPSKRDYYVAVISAAGRRLLRVTKPDEDLPPEEALREMLVQFVAFISRRRTAYISFVRGAAGGDDYAVEVYDDTRIGLSRRVLTFLGTPEVADNRTSAEYLRVHAWLSYAEDLAIEWSGQPEDKQTMTADELIDHSIEALHVLRKL</sequence>
<reference evidence="6 7" key="1">
    <citation type="submission" date="2019-03" db="EMBL/GenBank/DDBJ databases">
        <title>Draft genome sequences of novel Actinobacteria.</title>
        <authorList>
            <person name="Sahin N."/>
            <person name="Ay H."/>
            <person name="Saygin H."/>
        </authorList>
    </citation>
    <scope>NUCLEOTIDE SEQUENCE [LARGE SCALE GENOMIC DNA]</scope>
    <source>
        <strain evidence="6 7">JCM 13523</strain>
    </source>
</reference>